<dbReference type="Proteomes" id="UP001589700">
    <property type="component" value="Unassembled WGS sequence"/>
</dbReference>
<accession>A0ABV5JUE7</accession>
<dbReference type="Pfam" id="PF00561">
    <property type="entry name" value="Abhydrolase_1"/>
    <property type="match status" value="1"/>
</dbReference>
<dbReference type="GO" id="GO:0016787">
    <property type="term" value="F:hydrolase activity"/>
    <property type="evidence" value="ECO:0007669"/>
    <property type="project" value="UniProtKB-KW"/>
</dbReference>
<dbReference type="SUPFAM" id="SSF53474">
    <property type="entry name" value="alpha/beta-Hydrolases"/>
    <property type="match status" value="1"/>
</dbReference>
<dbReference type="PANTHER" id="PTHR43433">
    <property type="entry name" value="HYDROLASE, ALPHA/BETA FOLD FAMILY PROTEIN"/>
    <property type="match status" value="1"/>
</dbReference>
<organism evidence="2 3">
    <name type="scientific">Dietzia aerolata</name>
    <dbReference type="NCBI Taxonomy" id="595984"/>
    <lineage>
        <taxon>Bacteria</taxon>
        <taxon>Bacillati</taxon>
        <taxon>Actinomycetota</taxon>
        <taxon>Actinomycetes</taxon>
        <taxon>Mycobacteriales</taxon>
        <taxon>Dietziaceae</taxon>
        <taxon>Dietzia</taxon>
    </lineage>
</organism>
<keyword evidence="3" id="KW-1185">Reference proteome</keyword>
<protein>
    <submittedName>
        <fullName evidence="2">Alpha/beta fold hydrolase</fullName>
    </submittedName>
</protein>
<gene>
    <name evidence="2" type="ORF">ACFFVD_11990</name>
</gene>
<name>A0ABV5JUE7_9ACTN</name>
<reference evidence="2 3" key="1">
    <citation type="submission" date="2024-09" db="EMBL/GenBank/DDBJ databases">
        <authorList>
            <person name="Sun Q."/>
            <person name="Mori K."/>
        </authorList>
    </citation>
    <scope>NUCLEOTIDE SEQUENCE [LARGE SCALE GENOMIC DNA]</scope>
    <source>
        <strain evidence="2 3">CCM 7659</strain>
    </source>
</reference>
<sequence length="298" mass="31353">MTTKPTLVVIPDGGRSRVVAVHECGDPAGTAIIHFHGTPGSRLELDFGGGLAADAGVRLIGFDRPGYGASDPGPISVTGMARDVGAIADHLGLGRVGVSAWSGGTAFALATAVEFPDRVSGVGISGGLAPFDRMPGARDGLTPNDLEALACLPEDPARAAEIFRDGNADMLEAMLSVRDDETSPWIDWMFARSDPAVITDPTARQALAVNFREALQQGIGAIAWDNVAFVGPWGFGVEDIATPVALWYGDRDEMAPPTNGQWLADHLPDARLTVVRNEGHLLPLAHLSEMLKTLSEMV</sequence>
<proteinExistence type="predicted"/>
<dbReference type="PANTHER" id="PTHR43433:SF10">
    <property type="entry name" value="AB HYDROLASE-1 DOMAIN-CONTAINING PROTEIN"/>
    <property type="match status" value="1"/>
</dbReference>
<dbReference type="RefSeq" id="WP_338403479.1">
    <property type="nucleotide sequence ID" value="NZ_JAALDM010000028.1"/>
</dbReference>
<evidence type="ECO:0000313" key="3">
    <source>
        <dbReference type="Proteomes" id="UP001589700"/>
    </source>
</evidence>
<dbReference type="InterPro" id="IPR000073">
    <property type="entry name" value="AB_hydrolase_1"/>
</dbReference>
<dbReference type="InterPro" id="IPR050471">
    <property type="entry name" value="AB_hydrolase"/>
</dbReference>
<dbReference type="EMBL" id="JBHMDY010000006">
    <property type="protein sequence ID" value="MFB9260525.1"/>
    <property type="molecule type" value="Genomic_DNA"/>
</dbReference>
<comment type="caution">
    <text evidence="2">The sequence shown here is derived from an EMBL/GenBank/DDBJ whole genome shotgun (WGS) entry which is preliminary data.</text>
</comment>
<evidence type="ECO:0000313" key="2">
    <source>
        <dbReference type="EMBL" id="MFB9260525.1"/>
    </source>
</evidence>
<dbReference type="InterPro" id="IPR029058">
    <property type="entry name" value="AB_hydrolase_fold"/>
</dbReference>
<keyword evidence="2" id="KW-0378">Hydrolase</keyword>
<dbReference type="Gene3D" id="3.40.50.1820">
    <property type="entry name" value="alpha/beta hydrolase"/>
    <property type="match status" value="1"/>
</dbReference>
<evidence type="ECO:0000259" key="1">
    <source>
        <dbReference type="Pfam" id="PF00561"/>
    </source>
</evidence>
<feature type="domain" description="AB hydrolase-1" evidence="1">
    <location>
        <begin position="31"/>
        <end position="283"/>
    </location>
</feature>